<feature type="compositionally biased region" description="Basic and acidic residues" evidence="1">
    <location>
        <begin position="117"/>
        <end position="135"/>
    </location>
</feature>
<evidence type="ECO:0000256" key="1">
    <source>
        <dbReference type="SAM" id="MobiDB-lite"/>
    </source>
</evidence>
<dbReference type="AlphaFoldDB" id="A0A365UCY4"/>
<evidence type="ECO:0008006" key="4">
    <source>
        <dbReference type="Google" id="ProtNLM"/>
    </source>
</evidence>
<keyword evidence="3" id="KW-1185">Reference proteome</keyword>
<sequence length="361" mass="37575">MSDPVSQSELEDVLAAIRRLVSEERDHRSAGAAPEESAAARDKLVLTPALRVQNGAARADLDQHLDEDDDEDEGAAAAAEPQVSALSVLQGLALHAAGEGRDRDIAGGAAAGTAGAQDEHPADTDEEPSVERAPEGPDTADDALAAADEAEIGAPEDTSAAQGARGEDARAEIEDLAEVDGAPEILTAWSAAEPGEDDLSDRAGLAEAEATPADDRPTELAASTDAEPEPEAAAPADGSLGSRTASLESKIAELEAMVGMSGGDWEPDGGESAASPESSLSREWDEEPEPDEDGGSPAAAGVESDRLEFEETVLDEEMLRDMVAEIVRAELQGELGERITRNVRKLVRREIHRALAAQVFD</sequence>
<reference evidence="2 3" key="1">
    <citation type="submission" date="2018-07" db="EMBL/GenBank/DDBJ databases">
        <title>Rhodosalinus sp. strain E84T genomic sequence and assembly.</title>
        <authorList>
            <person name="Liu Z.-W."/>
            <person name="Lu D.-C."/>
        </authorList>
    </citation>
    <scope>NUCLEOTIDE SEQUENCE [LARGE SCALE GENOMIC DNA]</scope>
    <source>
        <strain evidence="2 3">E84</strain>
    </source>
</reference>
<gene>
    <name evidence="2" type="ORF">DRV85_00155</name>
</gene>
<dbReference type="OrthoDB" id="7875768at2"/>
<proteinExistence type="predicted"/>
<dbReference type="Proteomes" id="UP000253370">
    <property type="component" value="Unassembled WGS sequence"/>
</dbReference>
<feature type="compositionally biased region" description="Low complexity" evidence="1">
    <location>
        <begin position="106"/>
        <end position="116"/>
    </location>
</feature>
<feature type="region of interest" description="Disordered" evidence="1">
    <location>
        <begin position="103"/>
        <end position="306"/>
    </location>
</feature>
<feature type="compositionally biased region" description="Acidic residues" evidence="1">
    <location>
        <begin position="284"/>
        <end position="294"/>
    </location>
</feature>
<comment type="caution">
    <text evidence="2">The sequence shown here is derived from an EMBL/GenBank/DDBJ whole genome shotgun (WGS) entry which is preliminary data.</text>
</comment>
<evidence type="ECO:0000313" key="3">
    <source>
        <dbReference type="Proteomes" id="UP000253370"/>
    </source>
</evidence>
<protein>
    <recommendedName>
        <fullName evidence="4">DUF2497 domain-containing protein</fullName>
    </recommendedName>
</protein>
<dbReference type="EMBL" id="QNTQ01000001">
    <property type="protein sequence ID" value="RBI87388.1"/>
    <property type="molecule type" value="Genomic_DNA"/>
</dbReference>
<organism evidence="2 3">
    <name type="scientific">Rhodosalinus halophilus</name>
    <dbReference type="NCBI Taxonomy" id="2259333"/>
    <lineage>
        <taxon>Bacteria</taxon>
        <taxon>Pseudomonadati</taxon>
        <taxon>Pseudomonadota</taxon>
        <taxon>Alphaproteobacteria</taxon>
        <taxon>Rhodobacterales</taxon>
        <taxon>Paracoccaceae</taxon>
        <taxon>Rhodosalinus</taxon>
    </lineage>
</organism>
<feature type="region of interest" description="Disordered" evidence="1">
    <location>
        <begin position="52"/>
        <end position="82"/>
    </location>
</feature>
<name>A0A365UCY4_9RHOB</name>
<accession>A0A365UCY4</accession>
<feature type="compositionally biased region" description="Acidic residues" evidence="1">
    <location>
        <begin position="65"/>
        <end position="74"/>
    </location>
</feature>
<evidence type="ECO:0000313" key="2">
    <source>
        <dbReference type="EMBL" id="RBI87388.1"/>
    </source>
</evidence>
<feature type="compositionally biased region" description="Low complexity" evidence="1">
    <location>
        <begin position="142"/>
        <end position="157"/>
    </location>
</feature>
<dbReference type="RefSeq" id="WP_113287412.1">
    <property type="nucleotide sequence ID" value="NZ_QNTQ01000001.1"/>
</dbReference>